<evidence type="ECO:0000256" key="5">
    <source>
        <dbReference type="ARBA" id="ARBA00022741"/>
    </source>
</evidence>
<keyword evidence="8 11" id="KW-1133">Transmembrane helix</keyword>
<feature type="domain" description="ABC transporter" evidence="12">
    <location>
        <begin position="338"/>
        <end position="574"/>
    </location>
</feature>
<protein>
    <submittedName>
        <fullName evidence="14">Lipid A export permease/ATP-binding protein MsbA</fullName>
    </submittedName>
</protein>
<dbReference type="GO" id="GO:0015421">
    <property type="term" value="F:ABC-type oligopeptide transporter activity"/>
    <property type="evidence" value="ECO:0007669"/>
    <property type="project" value="TreeGrafter"/>
</dbReference>
<dbReference type="InterPro" id="IPR036640">
    <property type="entry name" value="ABC1_TM_sf"/>
</dbReference>
<dbReference type="AlphaFoldDB" id="A0AA42B806"/>
<evidence type="ECO:0000259" key="13">
    <source>
        <dbReference type="PROSITE" id="PS50929"/>
    </source>
</evidence>
<organism evidence="14 15">
    <name type="scientific">Echinimonas agarilytica</name>
    <dbReference type="NCBI Taxonomy" id="1215918"/>
    <lineage>
        <taxon>Bacteria</taxon>
        <taxon>Pseudomonadati</taxon>
        <taxon>Pseudomonadota</taxon>
        <taxon>Gammaproteobacteria</taxon>
        <taxon>Alteromonadales</taxon>
        <taxon>Echinimonadaceae</taxon>
        <taxon>Echinimonas</taxon>
    </lineage>
</organism>
<gene>
    <name evidence="14" type="primary">msbA</name>
    <name evidence="14" type="ORF">NAF29_09725</name>
</gene>
<dbReference type="RefSeq" id="WP_251261353.1">
    <property type="nucleotide sequence ID" value="NZ_JAMQGP010000003.1"/>
</dbReference>
<dbReference type="PANTHER" id="PTHR43394:SF1">
    <property type="entry name" value="ATP-BINDING CASSETTE SUB-FAMILY B MEMBER 10, MITOCHONDRIAL"/>
    <property type="match status" value="1"/>
</dbReference>
<keyword evidence="3" id="KW-1003">Cell membrane</keyword>
<keyword evidence="2" id="KW-0813">Transport</keyword>
<dbReference type="PROSITE" id="PS50929">
    <property type="entry name" value="ABC_TM1F"/>
    <property type="match status" value="1"/>
</dbReference>
<feature type="transmembrane region" description="Helical" evidence="11">
    <location>
        <begin position="142"/>
        <end position="159"/>
    </location>
</feature>
<dbReference type="Pfam" id="PF00664">
    <property type="entry name" value="ABC_membrane"/>
    <property type="match status" value="1"/>
</dbReference>
<sequence length="578" mass="63783">MSTEKPSDYRRLLKYVVPYRLAFLFSIVGMLGYAGVDTLFVYTIQPLIDNGLSNPDSKVLLYAPIFVIVVLFLRGVCSFIANYGLAWVGSKVVMVMRQEMFARLVHLPVPFFDKNTTGDLISKVTFNTEQVSNAASKAITTLIQEGAFVIGLLCMMFYYSWQLSLIFLLIGPLVGFVVNKVSRRFRKISKGIQNAMGEVTTATEQMLNGHKVVLSYGGQDIEKDRFNKVSNHTRQQIMKMRSVEALSSPIIQVIASFALAGVLFVASLPGMVETLTAGTFASMVTAMIIMLRPLKKLTSVQSDFQRGITAARSIFEIIDEIEEKDSGTKAPTRAQGTIEFNKVTFTYPGKEVPALQDVSFNLKAGQSLALVGRSGSGKSTITQLLTRFYEAESGQIKLDDELVGDYTLASLRRQIAVVSQQVILFNDSVANNIAYGLEGQVTRERIIDAATSAHAMEFIEQLPDGLDTEIGQNGVMLSGGQRQRLAIARAILRDAPILILDEATSALDTESERYIQEALESLQQNRTSIVVAHRLSTIENADVIAVVDEGHIIEMGTHTELLQRQGAYAQLHQMQFSQ</sequence>
<dbReference type="SUPFAM" id="SSF52540">
    <property type="entry name" value="P-loop containing nucleoside triphosphate hydrolases"/>
    <property type="match status" value="1"/>
</dbReference>
<dbReference type="InterPro" id="IPR003593">
    <property type="entry name" value="AAA+_ATPase"/>
</dbReference>
<keyword evidence="7" id="KW-1278">Translocase</keyword>
<dbReference type="CDD" id="cd18552">
    <property type="entry name" value="ABC_6TM_MsbA_like"/>
    <property type="match status" value="1"/>
</dbReference>
<dbReference type="Gene3D" id="3.40.50.300">
    <property type="entry name" value="P-loop containing nucleotide triphosphate hydrolases"/>
    <property type="match status" value="1"/>
</dbReference>
<dbReference type="GO" id="GO:0005886">
    <property type="term" value="C:plasma membrane"/>
    <property type="evidence" value="ECO:0007669"/>
    <property type="project" value="UniProtKB-SubCell"/>
</dbReference>
<dbReference type="GO" id="GO:0016887">
    <property type="term" value="F:ATP hydrolysis activity"/>
    <property type="evidence" value="ECO:0007669"/>
    <property type="project" value="InterPro"/>
</dbReference>
<dbReference type="GO" id="GO:0005524">
    <property type="term" value="F:ATP binding"/>
    <property type="evidence" value="ECO:0007669"/>
    <property type="project" value="UniProtKB-KW"/>
</dbReference>
<dbReference type="SUPFAM" id="SSF90123">
    <property type="entry name" value="ABC transporter transmembrane region"/>
    <property type="match status" value="1"/>
</dbReference>
<evidence type="ECO:0000256" key="4">
    <source>
        <dbReference type="ARBA" id="ARBA00022692"/>
    </source>
</evidence>
<dbReference type="Gene3D" id="1.20.1560.10">
    <property type="entry name" value="ABC transporter type 1, transmembrane domain"/>
    <property type="match status" value="1"/>
</dbReference>
<dbReference type="NCBIfam" id="TIGR02203">
    <property type="entry name" value="MsbA_lipidA"/>
    <property type="match status" value="1"/>
</dbReference>
<evidence type="ECO:0000256" key="1">
    <source>
        <dbReference type="ARBA" id="ARBA00004651"/>
    </source>
</evidence>
<name>A0AA42B806_9GAMM</name>
<evidence type="ECO:0000256" key="3">
    <source>
        <dbReference type="ARBA" id="ARBA00022475"/>
    </source>
</evidence>
<feature type="transmembrane region" description="Helical" evidence="11">
    <location>
        <begin position="245"/>
        <end position="268"/>
    </location>
</feature>
<keyword evidence="4 11" id="KW-0812">Transmembrane</keyword>
<reference evidence="14 15" key="1">
    <citation type="journal article" date="2013" name="Antonie Van Leeuwenhoek">
        <title>Echinimonas agarilytica gen. nov., sp. nov., a new gammaproteobacterium isolated from the sea urchin Strongylocentrotus intermedius.</title>
        <authorList>
            <person name="Nedashkovskaya O.I."/>
            <person name="Stenkova A.M."/>
            <person name="Zhukova N.V."/>
            <person name="Van Trappen S."/>
            <person name="Lee J.S."/>
            <person name="Kim S.B."/>
        </authorList>
    </citation>
    <scope>NUCLEOTIDE SEQUENCE [LARGE SCALE GENOMIC DNA]</scope>
    <source>
        <strain evidence="14 15">KMM 6351</strain>
    </source>
</reference>
<evidence type="ECO:0000256" key="2">
    <source>
        <dbReference type="ARBA" id="ARBA00022448"/>
    </source>
</evidence>
<comment type="subcellular location">
    <subcellularLocation>
        <location evidence="1">Cell membrane</location>
        <topology evidence="1">Multi-pass membrane protein</topology>
    </subcellularLocation>
</comment>
<evidence type="ECO:0000313" key="15">
    <source>
        <dbReference type="Proteomes" id="UP001165393"/>
    </source>
</evidence>
<keyword evidence="15" id="KW-1185">Reference proteome</keyword>
<dbReference type="PROSITE" id="PS00211">
    <property type="entry name" value="ABC_TRANSPORTER_1"/>
    <property type="match status" value="1"/>
</dbReference>
<dbReference type="Pfam" id="PF00005">
    <property type="entry name" value="ABC_tran"/>
    <property type="match status" value="1"/>
</dbReference>
<dbReference type="PROSITE" id="PS50893">
    <property type="entry name" value="ABC_TRANSPORTER_2"/>
    <property type="match status" value="1"/>
</dbReference>
<keyword evidence="9" id="KW-0445">Lipid transport</keyword>
<dbReference type="FunFam" id="3.40.50.300:FF:000140">
    <property type="entry name" value="Lipid A export ATP-binding/permease protein MsbA"/>
    <property type="match status" value="1"/>
</dbReference>
<evidence type="ECO:0000256" key="11">
    <source>
        <dbReference type="SAM" id="Phobius"/>
    </source>
</evidence>
<keyword evidence="10 11" id="KW-0472">Membrane</keyword>
<evidence type="ECO:0000259" key="12">
    <source>
        <dbReference type="PROSITE" id="PS50893"/>
    </source>
</evidence>
<dbReference type="InterPro" id="IPR039421">
    <property type="entry name" value="Type_1_exporter"/>
</dbReference>
<dbReference type="GO" id="GO:0034040">
    <property type="term" value="F:ATPase-coupled lipid transmembrane transporter activity"/>
    <property type="evidence" value="ECO:0007669"/>
    <property type="project" value="InterPro"/>
</dbReference>
<evidence type="ECO:0000256" key="7">
    <source>
        <dbReference type="ARBA" id="ARBA00022967"/>
    </source>
</evidence>
<feature type="transmembrane region" description="Helical" evidence="11">
    <location>
        <begin position="62"/>
        <end position="88"/>
    </location>
</feature>
<evidence type="ECO:0000256" key="10">
    <source>
        <dbReference type="ARBA" id="ARBA00023136"/>
    </source>
</evidence>
<dbReference type="InterPro" id="IPR027417">
    <property type="entry name" value="P-loop_NTPase"/>
</dbReference>
<evidence type="ECO:0000256" key="6">
    <source>
        <dbReference type="ARBA" id="ARBA00022840"/>
    </source>
</evidence>
<feature type="transmembrane region" description="Helical" evidence="11">
    <location>
        <begin position="274"/>
        <end position="291"/>
    </location>
</feature>
<dbReference type="SMART" id="SM00382">
    <property type="entry name" value="AAA"/>
    <property type="match status" value="1"/>
</dbReference>
<feature type="domain" description="ABC transmembrane type-1" evidence="13">
    <location>
        <begin position="24"/>
        <end position="306"/>
    </location>
</feature>
<evidence type="ECO:0000313" key="14">
    <source>
        <dbReference type="EMBL" id="MCM2679943.1"/>
    </source>
</evidence>
<accession>A0AA42B806</accession>
<dbReference type="InterPro" id="IPR003439">
    <property type="entry name" value="ABC_transporter-like_ATP-bd"/>
</dbReference>
<dbReference type="InterPro" id="IPR011917">
    <property type="entry name" value="ABC_transpr_lipidA"/>
</dbReference>
<dbReference type="InterPro" id="IPR011527">
    <property type="entry name" value="ABC1_TM_dom"/>
</dbReference>
<keyword evidence="6" id="KW-0067">ATP-binding</keyword>
<evidence type="ECO:0000256" key="9">
    <source>
        <dbReference type="ARBA" id="ARBA00023055"/>
    </source>
</evidence>
<proteinExistence type="predicted"/>
<keyword evidence="5" id="KW-0547">Nucleotide-binding</keyword>
<evidence type="ECO:0000256" key="8">
    <source>
        <dbReference type="ARBA" id="ARBA00022989"/>
    </source>
</evidence>
<dbReference type="InterPro" id="IPR017871">
    <property type="entry name" value="ABC_transporter-like_CS"/>
</dbReference>
<comment type="caution">
    <text evidence="14">The sequence shown here is derived from an EMBL/GenBank/DDBJ whole genome shotgun (WGS) entry which is preliminary data.</text>
</comment>
<dbReference type="Proteomes" id="UP001165393">
    <property type="component" value="Unassembled WGS sequence"/>
</dbReference>
<dbReference type="EMBL" id="JAMQGP010000003">
    <property type="protein sequence ID" value="MCM2679943.1"/>
    <property type="molecule type" value="Genomic_DNA"/>
</dbReference>
<dbReference type="PANTHER" id="PTHR43394">
    <property type="entry name" value="ATP-DEPENDENT PERMEASE MDL1, MITOCHONDRIAL"/>
    <property type="match status" value="1"/>
</dbReference>
<feature type="transmembrane region" description="Helical" evidence="11">
    <location>
        <begin position="165"/>
        <end position="182"/>
    </location>
</feature>
<feature type="transmembrane region" description="Helical" evidence="11">
    <location>
        <begin position="21"/>
        <end position="42"/>
    </location>
</feature>